<evidence type="ECO:0000313" key="3">
    <source>
        <dbReference type="Proteomes" id="UP000185783"/>
    </source>
</evidence>
<feature type="transmembrane region" description="Helical" evidence="1">
    <location>
        <begin position="124"/>
        <end position="145"/>
    </location>
</feature>
<evidence type="ECO:0000313" key="2">
    <source>
        <dbReference type="EMBL" id="OKL44100.1"/>
    </source>
</evidence>
<dbReference type="OrthoDB" id="5372500at2"/>
<accession>A0A1U7JH83</accession>
<feature type="transmembrane region" description="Helical" evidence="1">
    <location>
        <begin position="53"/>
        <end position="78"/>
    </location>
</feature>
<organism evidence="2 3">
    <name type="scientific">Pseudovibrio exalbescens</name>
    <dbReference type="NCBI Taxonomy" id="197461"/>
    <lineage>
        <taxon>Bacteria</taxon>
        <taxon>Pseudomonadati</taxon>
        <taxon>Pseudomonadota</taxon>
        <taxon>Alphaproteobacteria</taxon>
        <taxon>Hyphomicrobiales</taxon>
        <taxon>Stappiaceae</taxon>
        <taxon>Pseudovibrio</taxon>
    </lineage>
</organism>
<protein>
    <submittedName>
        <fullName evidence="2">Paraquat-inducible protein A</fullName>
    </submittedName>
</protein>
<keyword evidence="1" id="KW-0472">Membrane</keyword>
<proteinExistence type="predicted"/>
<dbReference type="InterPro" id="IPR007498">
    <property type="entry name" value="PqiA-like"/>
</dbReference>
<keyword evidence="3" id="KW-1185">Reference proteome</keyword>
<dbReference type="RefSeq" id="WP_028481091.1">
    <property type="nucleotide sequence ID" value="NZ_LVVZ01000015.1"/>
</dbReference>
<keyword evidence="1" id="KW-0812">Transmembrane</keyword>
<feature type="transmembrane region" description="Helical" evidence="1">
    <location>
        <begin position="99"/>
        <end position="118"/>
    </location>
</feature>
<sequence>MLAILGVLLPVMSFSFALGLTLPLVRMERLYILEDTPSLIDIIIGLQQEGDTLLAVAIMLFSVALPGLKILVLHVACLQRRAGWAVRTLSALGKWSMMDVMLVALVIFAAKTSGLASASGLPGLWFYGTAALLSALAAPLCLRVARAA</sequence>
<reference evidence="2 3" key="1">
    <citation type="submission" date="2016-03" db="EMBL/GenBank/DDBJ databases">
        <title>Genome sequence of Nesiotobacter sp. nov., a moderately halophilic alphaproteobacterium isolated from the Yellow Sea, China.</title>
        <authorList>
            <person name="Zhang G."/>
            <person name="Zhang R."/>
        </authorList>
    </citation>
    <scope>NUCLEOTIDE SEQUENCE [LARGE SCALE GENOMIC DNA]</scope>
    <source>
        <strain evidence="2 3">WB1-6</strain>
    </source>
</reference>
<keyword evidence="1" id="KW-1133">Transmembrane helix</keyword>
<dbReference type="Proteomes" id="UP000185783">
    <property type="component" value="Unassembled WGS sequence"/>
</dbReference>
<dbReference type="Pfam" id="PF04403">
    <property type="entry name" value="PqiA"/>
    <property type="match status" value="1"/>
</dbReference>
<dbReference type="STRING" id="197461.A3843_11060"/>
<gene>
    <name evidence="2" type="ORF">A3843_11060</name>
</gene>
<dbReference type="AlphaFoldDB" id="A0A1U7JH83"/>
<comment type="caution">
    <text evidence="2">The sequence shown here is derived from an EMBL/GenBank/DDBJ whole genome shotgun (WGS) entry which is preliminary data.</text>
</comment>
<name>A0A1U7JH83_9HYPH</name>
<dbReference type="EMBL" id="LVVZ01000015">
    <property type="protein sequence ID" value="OKL44100.1"/>
    <property type="molecule type" value="Genomic_DNA"/>
</dbReference>
<evidence type="ECO:0000256" key="1">
    <source>
        <dbReference type="SAM" id="Phobius"/>
    </source>
</evidence>